<accession>M4VID1</accession>
<dbReference type="HOGENOM" id="CLU_2569933_0_0_5"/>
<sequence length="81" mass="9357">MPIHIKTVGDMKKALALFDDDTAIFDGEYEFKIQDFINEINAEDWDGDTILTQEFSLVLEEFVPDIASFKLKIEHESLTIF</sequence>
<organism evidence="1 2">
    <name type="scientific">Micavibrio aeruginosavorus EPB</name>
    <dbReference type="NCBI Taxonomy" id="349215"/>
    <lineage>
        <taxon>Bacteria</taxon>
        <taxon>Pseudomonadati</taxon>
        <taxon>Bdellovibrionota</taxon>
        <taxon>Bdellovibrionia</taxon>
        <taxon>Bdellovibrionales</taxon>
        <taxon>Pseudobdellovibrionaceae</taxon>
        <taxon>Micavibrio</taxon>
    </lineage>
</organism>
<dbReference type="EMBL" id="CP003538">
    <property type="protein sequence ID" value="AGH98953.1"/>
    <property type="molecule type" value="Genomic_DNA"/>
</dbReference>
<gene>
    <name evidence="1" type="ORF">A11S_2155</name>
</gene>
<dbReference type="Proteomes" id="UP000011932">
    <property type="component" value="Chromosome"/>
</dbReference>
<reference evidence="1 2" key="1">
    <citation type="journal article" date="2013" name="ISME J.">
        <title>By their genes ye shall know them: genomic signatures of predatory bacteria.</title>
        <authorList>
            <person name="Pasternak Z."/>
            <person name="Pietrokovski S."/>
            <person name="Rotem O."/>
            <person name="Gophna U."/>
            <person name="Lurie-Weinberger M.N."/>
            <person name="Jurkevitch E."/>
        </authorList>
    </citation>
    <scope>NUCLEOTIDE SEQUENCE [LARGE SCALE GENOMIC DNA]</scope>
    <source>
        <strain evidence="1">EPB</strain>
    </source>
</reference>
<name>M4VID1_9BACT</name>
<dbReference type="KEGG" id="man:A11S_2155"/>
<evidence type="ECO:0000313" key="1">
    <source>
        <dbReference type="EMBL" id="AGH98953.1"/>
    </source>
</evidence>
<proteinExistence type="predicted"/>
<dbReference type="AlphaFoldDB" id="M4VID1"/>
<protein>
    <submittedName>
        <fullName evidence="1">Uncharacterized protein</fullName>
    </submittedName>
</protein>
<evidence type="ECO:0000313" key="2">
    <source>
        <dbReference type="Proteomes" id="UP000011932"/>
    </source>
</evidence>